<reference evidence="1" key="2">
    <citation type="journal article" date="2022" name="New Phytol.">
        <title>Evolutionary transition to the ectomycorrhizal habit in the genomes of a hyperdiverse lineage of mushroom-forming fungi.</title>
        <authorList>
            <person name="Looney B."/>
            <person name="Miyauchi S."/>
            <person name="Morin E."/>
            <person name="Drula E."/>
            <person name="Courty P.E."/>
            <person name="Kohler A."/>
            <person name="Kuo A."/>
            <person name="LaButti K."/>
            <person name="Pangilinan J."/>
            <person name="Lipzen A."/>
            <person name="Riley R."/>
            <person name="Andreopoulos W."/>
            <person name="He G."/>
            <person name="Johnson J."/>
            <person name="Nolan M."/>
            <person name="Tritt A."/>
            <person name="Barry K.W."/>
            <person name="Grigoriev I.V."/>
            <person name="Nagy L.G."/>
            <person name="Hibbett D."/>
            <person name="Henrissat B."/>
            <person name="Matheny P.B."/>
            <person name="Labbe J."/>
            <person name="Martin F.M."/>
        </authorList>
    </citation>
    <scope>NUCLEOTIDE SEQUENCE</scope>
    <source>
        <strain evidence="1">FP105234-sp</strain>
    </source>
</reference>
<proteinExistence type="predicted"/>
<evidence type="ECO:0000313" key="1">
    <source>
        <dbReference type="EMBL" id="KAI0048134.1"/>
    </source>
</evidence>
<dbReference type="Proteomes" id="UP000814033">
    <property type="component" value="Unassembled WGS sequence"/>
</dbReference>
<dbReference type="EMBL" id="MU275891">
    <property type="protein sequence ID" value="KAI0048134.1"/>
    <property type="molecule type" value="Genomic_DNA"/>
</dbReference>
<sequence>MIGHDVTDAVLYLHPPHIPAKTQPSPPSVRHTPPTSPSPPSNTPSTFVPPRMRVSAAHVPIDDAAAIAPLHGWMAAELETKLSVRIGMMAVIFCVSLFAASFPTVSKRVKYLHIPRIVFFVGKHFGTGVILSTAFVHLLQDAFESLLDPEVQRETSVGHWTGFILLVSLLLIFFIEYSSTSFVDYLHSYPSAPSSPKLETSNTPLPPLSESTPLLAVPVSAPASPSARRHSIASLQDPAHAHHENLEIFQGHHRHEPRLAHAEHHEYPRRGSVLLLDAELGVSPGDVIKPALSQDGHAPRPQHNVPGHGHQHRHAHLDLESLAEEDNDDEDCSSDAAAAAAKLEIGRKRQVVGILVLQFGIMIHSLVIGLTLAIASGADFTSLVAAIVFHQLFEGLSLGIRIAGLPAPRDPSRGWLWLKPVLALLFAVTTPAGITIGLLTFGVGSGSGGVRLKLIEGLMSAISAGMLIYAACVEMLAGDFVLDPTLWRAGVARQLTALGSLLAGAAGMTLLGSVH</sequence>
<gene>
    <name evidence="1" type="ORF">FA95DRAFT_1540204</name>
</gene>
<name>A0ACB8RVQ3_9AGAM</name>
<organism evidence="1 2">
    <name type="scientific">Auriscalpium vulgare</name>
    <dbReference type="NCBI Taxonomy" id="40419"/>
    <lineage>
        <taxon>Eukaryota</taxon>
        <taxon>Fungi</taxon>
        <taxon>Dikarya</taxon>
        <taxon>Basidiomycota</taxon>
        <taxon>Agaricomycotina</taxon>
        <taxon>Agaricomycetes</taxon>
        <taxon>Russulales</taxon>
        <taxon>Auriscalpiaceae</taxon>
        <taxon>Auriscalpium</taxon>
    </lineage>
</organism>
<reference evidence="1" key="1">
    <citation type="submission" date="2021-02" db="EMBL/GenBank/DDBJ databases">
        <authorList>
            <consortium name="DOE Joint Genome Institute"/>
            <person name="Ahrendt S."/>
            <person name="Looney B.P."/>
            <person name="Miyauchi S."/>
            <person name="Morin E."/>
            <person name="Drula E."/>
            <person name="Courty P.E."/>
            <person name="Chicoki N."/>
            <person name="Fauchery L."/>
            <person name="Kohler A."/>
            <person name="Kuo A."/>
            <person name="Labutti K."/>
            <person name="Pangilinan J."/>
            <person name="Lipzen A."/>
            <person name="Riley R."/>
            <person name="Andreopoulos W."/>
            <person name="He G."/>
            <person name="Johnson J."/>
            <person name="Barry K.W."/>
            <person name="Grigoriev I.V."/>
            <person name="Nagy L."/>
            <person name="Hibbett D."/>
            <person name="Henrissat B."/>
            <person name="Matheny P.B."/>
            <person name="Labbe J."/>
            <person name="Martin F."/>
        </authorList>
    </citation>
    <scope>NUCLEOTIDE SEQUENCE</scope>
    <source>
        <strain evidence="1">FP105234-sp</strain>
    </source>
</reference>
<keyword evidence="2" id="KW-1185">Reference proteome</keyword>
<comment type="caution">
    <text evidence="1">The sequence shown here is derived from an EMBL/GenBank/DDBJ whole genome shotgun (WGS) entry which is preliminary data.</text>
</comment>
<protein>
    <submittedName>
        <fullName evidence="1">Zinc/iron permease</fullName>
    </submittedName>
</protein>
<evidence type="ECO:0000313" key="2">
    <source>
        <dbReference type="Proteomes" id="UP000814033"/>
    </source>
</evidence>
<accession>A0ACB8RVQ3</accession>